<organism evidence="2 3">
    <name type="scientific">Alkaliphilus peptidifermentans DSM 18978</name>
    <dbReference type="NCBI Taxonomy" id="1120976"/>
    <lineage>
        <taxon>Bacteria</taxon>
        <taxon>Bacillati</taxon>
        <taxon>Bacillota</taxon>
        <taxon>Clostridia</taxon>
        <taxon>Peptostreptococcales</taxon>
        <taxon>Natronincolaceae</taxon>
        <taxon>Alkaliphilus</taxon>
    </lineage>
</organism>
<proteinExistence type="predicted"/>
<dbReference type="PANTHER" id="PTHR43072">
    <property type="entry name" value="N-ACETYLTRANSFERASE"/>
    <property type="match status" value="1"/>
</dbReference>
<name>A0A1G5GV53_9FIRM</name>
<dbReference type="InterPro" id="IPR016181">
    <property type="entry name" value="Acyl_CoA_acyltransferase"/>
</dbReference>
<evidence type="ECO:0000313" key="2">
    <source>
        <dbReference type="EMBL" id="SCY55247.1"/>
    </source>
</evidence>
<dbReference type="CDD" id="cd04301">
    <property type="entry name" value="NAT_SF"/>
    <property type="match status" value="1"/>
</dbReference>
<reference evidence="2 3" key="1">
    <citation type="submission" date="2016-10" db="EMBL/GenBank/DDBJ databases">
        <authorList>
            <person name="de Groot N.N."/>
        </authorList>
    </citation>
    <scope>NUCLEOTIDE SEQUENCE [LARGE SCALE GENOMIC DNA]</scope>
    <source>
        <strain evidence="2 3">DSM 18978</strain>
    </source>
</reference>
<dbReference type="EMBL" id="FMUS01000010">
    <property type="protein sequence ID" value="SCY55247.1"/>
    <property type="molecule type" value="Genomic_DNA"/>
</dbReference>
<evidence type="ECO:0000313" key="3">
    <source>
        <dbReference type="Proteomes" id="UP000198636"/>
    </source>
</evidence>
<dbReference type="Gene3D" id="3.40.630.30">
    <property type="match status" value="1"/>
</dbReference>
<evidence type="ECO:0000259" key="1">
    <source>
        <dbReference type="PROSITE" id="PS51186"/>
    </source>
</evidence>
<gene>
    <name evidence="2" type="ORF">SAMN03080606_01786</name>
</gene>
<feature type="domain" description="N-acetyltransferase" evidence="1">
    <location>
        <begin position="6"/>
        <end position="155"/>
    </location>
</feature>
<protein>
    <submittedName>
        <fullName evidence="2">Protein N-acetyltransferase, RimJ/RimL family</fullName>
    </submittedName>
</protein>
<sequence length="155" mass="18125">MNHKKIELNSSINKDLELILVQIAKWHNFAPKLWNPDYRASTEAIEKTVQRIKNTKSEDLFLTIVEDEQSQMQGFIWAYKQENSQDSVMILSLYITEDFRGKGLAKHLKILLEEWCRNEGIKTIQTTTHYKNHNMIALNQKLGYIPGMVNMTKTL</sequence>
<dbReference type="STRING" id="1120976.SAMN03080606_01786"/>
<dbReference type="PANTHER" id="PTHR43072:SF58">
    <property type="entry name" value="N-ACETYLTRANSFERASE DOMAIN-CONTAINING PROTEIN"/>
    <property type="match status" value="1"/>
</dbReference>
<keyword evidence="2" id="KW-0808">Transferase</keyword>
<dbReference type="GO" id="GO:0016747">
    <property type="term" value="F:acyltransferase activity, transferring groups other than amino-acyl groups"/>
    <property type="evidence" value="ECO:0007669"/>
    <property type="project" value="InterPro"/>
</dbReference>
<dbReference type="AlphaFoldDB" id="A0A1G5GV53"/>
<dbReference type="InterPro" id="IPR000182">
    <property type="entry name" value="GNAT_dom"/>
</dbReference>
<accession>A0A1G5GV53</accession>
<dbReference type="RefSeq" id="WP_091542478.1">
    <property type="nucleotide sequence ID" value="NZ_FMUS01000010.1"/>
</dbReference>
<keyword evidence="3" id="KW-1185">Reference proteome</keyword>
<dbReference type="PROSITE" id="PS51186">
    <property type="entry name" value="GNAT"/>
    <property type="match status" value="1"/>
</dbReference>
<dbReference type="Pfam" id="PF00583">
    <property type="entry name" value="Acetyltransf_1"/>
    <property type="match status" value="1"/>
</dbReference>
<dbReference type="Proteomes" id="UP000198636">
    <property type="component" value="Unassembled WGS sequence"/>
</dbReference>
<dbReference type="SUPFAM" id="SSF55729">
    <property type="entry name" value="Acyl-CoA N-acyltransferases (Nat)"/>
    <property type="match status" value="1"/>
</dbReference>
<dbReference type="OrthoDB" id="1706389at2"/>